<evidence type="ECO:0000313" key="4">
    <source>
        <dbReference type="Proteomes" id="UP000050949"/>
    </source>
</evidence>
<feature type="compositionally biased region" description="Polar residues" evidence="1">
    <location>
        <begin position="235"/>
        <end position="251"/>
    </location>
</feature>
<comment type="caution">
    <text evidence="3">The sequence shown here is derived from an EMBL/GenBank/DDBJ whole genome shotgun (WGS) entry which is preliminary data.</text>
</comment>
<dbReference type="EMBL" id="AZFW01000051">
    <property type="protein sequence ID" value="KRM27323.1"/>
    <property type="molecule type" value="Genomic_DNA"/>
</dbReference>
<reference evidence="3 4" key="1">
    <citation type="journal article" date="2015" name="Genome Announc.">
        <title>Expanding the biotechnology potential of lactobacilli through comparative genomics of 213 strains and associated genera.</title>
        <authorList>
            <person name="Sun Z."/>
            <person name="Harris H.M."/>
            <person name="McCann A."/>
            <person name="Guo C."/>
            <person name="Argimon S."/>
            <person name="Zhang W."/>
            <person name="Yang X."/>
            <person name="Jeffery I.B."/>
            <person name="Cooney J.C."/>
            <person name="Kagawa T.F."/>
            <person name="Liu W."/>
            <person name="Song Y."/>
            <person name="Salvetti E."/>
            <person name="Wrobel A."/>
            <person name="Rasinkangas P."/>
            <person name="Parkhill J."/>
            <person name="Rea M.C."/>
            <person name="O'Sullivan O."/>
            <person name="Ritari J."/>
            <person name="Douillard F.P."/>
            <person name="Paul Ross R."/>
            <person name="Yang R."/>
            <person name="Briner A.E."/>
            <person name="Felis G.E."/>
            <person name="de Vos W.M."/>
            <person name="Barrangou R."/>
            <person name="Klaenhammer T.R."/>
            <person name="Caufield P.W."/>
            <person name="Cui Y."/>
            <person name="Zhang H."/>
            <person name="O'Toole P.W."/>
        </authorList>
    </citation>
    <scope>NUCLEOTIDE SEQUENCE [LARGE SCALE GENOMIC DNA]</scope>
    <source>
        <strain evidence="3 4">DSM 16991</strain>
    </source>
</reference>
<dbReference type="OrthoDB" id="2317735at2"/>
<sequence>MMKKMLKTGLLFLLVGFVLAGIGVANGGLQTVVWGDGQPQVRTATTSKTTGKVAAFHSIQADITDGDVLIRPGDDYQVTTNGLPRKDFSIQVRQGKLTITQPITHDQYFSMRVFDFERDHQVVITVPHNTKLQSVSLAAKDGDITLSEQTMTDLAIDSSDGDVTLTTAVVSGTTTIKALDGDVTVNDSQLQKTGLTSRDGDVVLRQVTLTGGTIDLSDGDFTAHDSIFNKTVRVSNSDGDNTVTGADQQKGYTVHSADDDNSLFGKHQEDGGTLTHNADAADHLYLNSSDGDNSVR</sequence>
<feature type="domain" description="DUF4097" evidence="2">
    <location>
        <begin position="58"/>
        <end position="295"/>
    </location>
</feature>
<dbReference type="InterPro" id="IPR025164">
    <property type="entry name" value="Toastrack_DUF4097"/>
</dbReference>
<evidence type="ECO:0000256" key="1">
    <source>
        <dbReference type="SAM" id="MobiDB-lite"/>
    </source>
</evidence>
<dbReference type="eggNOG" id="COG3595">
    <property type="taxonomic scope" value="Bacteria"/>
</dbReference>
<organism evidence="3 4">
    <name type="scientific">Schleiferilactobacillus harbinensis DSM 16991</name>
    <dbReference type="NCBI Taxonomy" id="1122147"/>
    <lineage>
        <taxon>Bacteria</taxon>
        <taxon>Bacillati</taxon>
        <taxon>Bacillota</taxon>
        <taxon>Bacilli</taxon>
        <taxon>Lactobacillales</taxon>
        <taxon>Lactobacillaceae</taxon>
        <taxon>Schleiferilactobacillus</taxon>
    </lineage>
</organism>
<accession>A0A0R1XGP5</accession>
<dbReference type="RefSeq" id="WP_051225373.1">
    <property type="nucleotide sequence ID" value="NZ_AUEH01000037.1"/>
</dbReference>
<proteinExistence type="predicted"/>
<dbReference type="Pfam" id="PF13349">
    <property type="entry name" value="DUF4097"/>
    <property type="match status" value="1"/>
</dbReference>
<dbReference type="AlphaFoldDB" id="A0A0R1XGP5"/>
<gene>
    <name evidence="3" type="ORF">FC91_GL002668</name>
</gene>
<evidence type="ECO:0000313" key="3">
    <source>
        <dbReference type="EMBL" id="KRM27323.1"/>
    </source>
</evidence>
<protein>
    <recommendedName>
        <fullName evidence="2">DUF4097 domain-containing protein</fullName>
    </recommendedName>
</protein>
<dbReference type="Proteomes" id="UP000050949">
    <property type="component" value="Unassembled WGS sequence"/>
</dbReference>
<name>A0A0R1XGP5_9LACO</name>
<evidence type="ECO:0000259" key="2">
    <source>
        <dbReference type="Pfam" id="PF13349"/>
    </source>
</evidence>
<feature type="region of interest" description="Disordered" evidence="1">
    <location>
        <begin position="235"/>
        <end position="275"/>
    </location>
</feature>
<dbReference type="PATRIC" id="fig|1122147.4.peg.2750"/>